<gene>
    <name evidence="4" type="ORF">HUJ06_009682</name>
</gene>
<sequence>MGFPEKPQVDGESEGKKWVIAGISLRSPLRSISTNPKEDGDNDDEECSTTPTASEARIPERLPCPPAPRKRRPSSKCHINGVREFFTPPDLETVFIRLAQRAKWKYTGEESQESIKIQKHRKEEARGKDTIIQGVCIYLKL</sequence>
<dbReference type="InterPro" id="IPR040389">
    <property type="entry name" value="SMR"/>
</dbReference>
<dbReference type="AlphaFoldDB" id="A0A822YHA1"/>
<protein>
    <recommendedName>
        <fullName evidence="6">Cyclin-dependent protein kinase inhibitor SMR6-like</fullName>
    </recommendedName>
</protein>
<keyword evidence="1" id="KW-0649">Protein kinase inhibitor</keyword>
<dbReference type="GO" id="GO:0032875">
    <property type="term" value="P:regulation of DNA endoreduplication"/>
    <property type="evidence" value="ECO:0007669"/>
    <property type="project" value="InterPro"/>
</dbReference>
<dbReference type="EMBL" id="DUZY01000003">
    <property type="protein sequence ID" value="DAD30831.1"/>
    <property type="molecule type" value="Genomic_DNA"/>
</dbReference>
<reference evidence="4 5" key="1">
    <citation type="journal article" date="2020" name="Mol. Biol. Evol.">
        <title>Distinct Expression and Methylation Patterns for Genes with Different Fates following a Single Whole-Genome Duplication in Flowering Plants.</title>
        <authorList>
            <person name="Shi T."/>
            <person name="Rahmani R.S."/>
            <person name="Gugger P.F."/>
            <person name="Wang M."/>
            <person name="Li H."/>
            <person name="Zhang Y."/>
            <person name="Li Z."/>
            <person name="Wang Q."/>
            <person name="Van de Peer Y."/>
            <person name="Marchal K."/>
            <person name="Chen J."/>
        </authorList>
    </citation>
    <scope>NUCLEOTIDE SEQUENCE [LARGE SCALE GENOMIC DNA]</scope>
    <source>
        <tissue evidence="4">Leaf</tissue>
    </source>
</reference>
<keyword evidence="5" id="KW-1185">Reference proteome</keyword>
<dbReference type="PANTHER" id="PTHR33142">
    <property type="entry name" value="CYCLIN-DEPENDENT PROTEIN KINASE INHIBITOR SMR13"/>
    <property type="match status" value="1"/>
</dbReference>
<evidence type="ECO:0000256" key="2">
    <source>
        <dbReference type="ARBA" id="ARBA00023306"/>
    </source>
</evidence>
<keyword evidence="2" id="KW-0131">Cell cycle</keyword>
<evidence type="ECO:0000256" key="1">
    <source>
        <dbReference type="ARBA" id="ARBA00023013"/>
    </source>
</evidence>
<comment type="caution">
    <text evidence="4">The sequence shown here is derived from an EMBL/GenBank/DDBJ whole genome shotgun (WGS) entry which is preliminary data.</text>
</comment>
<evidence type="ECO:0000313" key="4">
    <source>
        <dbReference type="EMBL" id="DAD30831.1"/>
    </source>
</evidence>
<dbReference type="PANTHER" id="PTHR33142:SF40">
    <property type="entry name" value="CYCLIN-DEPENDENT PROTEIN KINASE INHIBITOR SMR6"/>
    <property type="match status" value="1"/>
</dbReference>
<evidence type="ECO:0000313" key="5">
    <source>
        <dbReference type="Proteomes" id="UP000607653"/>
    </source>
</evidence>
<feature type="region of interest" description="Disordered" evidence="3">
    <location>
        <begin position="29"/>
        <end position="76"/>
    </location>
</feature>
<proteinExistence type="predicted"/>
<name>A0A822YHA1_NELNU</name>
<accession>A0A822YHA1</accession>
<evidence type="ECO:0008006" key="6">
    <source>
        <dbReference type="Google" id="ProtNLM"/>
    </source>
</evidence>
<organism evidence="4 5">
    <name type="scientific">Nelumbo nucifera</name>
    <name type="common">Sacred lotus</name>
    <dbReference type="NCBI Taxonomy" id="4432"/>
    <lineage>
        <taxon>Eukaryota</taxon>
        <taxon>Viridiplantae</taxon>
        <taxon>Streptophyta</taxon>
        <taxon>Embryophyta</taxon>
        <taxon>Tracheophyta</taxon>
        <taxon>Spermatophyta</taxon>
        <taxon>Magnoliopsida</taxon>
        <taxon>Proteales</taxon>
        <taxon>Nelumbonaceae</taxon>
        <taxon>Nelumbo</taxon>
    </lineage>
</organism>
<dbReference type="Proteomes" id="UP000607653">
    <property type="component" value="Unassembled WGS sequence"/>
</dbReference>
<dbReference type="GO" id="GO:0004860">
    <property type="term" value="F:protein kinase inhibitor activity"/>
    <property type="evidence" value="ECO:0007669"/>
    <property type="project" value="UniProtKB-KW"/>
</dbReference>
<evidence type="ECO:0000256" key="3">
    <source>
        <dbReference type="SAM" id="MobiDB-lite"/>
    </source>
</evidence>